<dbReference type="InterPro" id="IPR036770">
    <property type="entry name" value="Ankyrin_rpt-contain_sf"/>
</dbReference>
<feature type="repeat" description="ANK" evidence="3">
    <location>
        <begin position="131"/>
        <end position="163"/>
    </location>
</feature>
<feature type="signal peptide" evidence="4">
    <location>
        <begin position="1"/>
        <end position="32"/>
    </location>
</feature>
<dbReference type="PROSITE" id="PS50297">
    <property type="entry name" value="ANK_REP_REGION"/>
    <property type="match status" value="3"/>
</dbReference>
<comment type="caution">
    <text evidence="5">The sequence shown here is derived from an EMBL/GenBank/DDBJ whole genome shotgun (WGS) entry which is preliminary data.</text>
</comment>
<evidence type="ECO:0000256" key="2">
    <source>
        <dbReference type="ARBA" id="ARBA00023043"/>
    </source>
</evidence>
<evidence type="ECO:0000256" key="4">
    <source>
        <dbReference type="SAM" id="SignalP"/>
    </source>
</evidence>
<evidence type="ECO:0000256" key="3">
    <source>
        <dbReference type="PROSITE-ProRule" id="PRU00023"/>
    </source>
</evidence>
<protein>
    <submittedName>
        <fullName evidence="5">Ankyrin repeat domain-containing protein</fullName>
    </submittedName>
</protein>
<feature type="repeat" description="ANK" evidence="3">
    <location>
        <begin position="164"/>
        <end position="196"/>
    </location>
</feature>
<evidence type="ECO:0000313" key="6">
    <source>
        <dbReference type="Proteomes" id="UP001596379"/>
    </source>
</evidence>
<accession>A0ABW2JAB2</accession>
<keyword evidence="4" id="KW-0732">Signal</keyword>
<dbReference type="Gene3D" id="1.25.40.20">
    <property type="entry name" value="Ankyrin repeat-containing domain"/>
    <property type="match status" value="1"/>
</dbReference>
<name>A0ABW2JAB2_9BURK</name>
<dbReference type="RefSeq" id="WP_382236927.1">
    <property type="nucleotide sequence ID" value="NZ_JBHTCC010000005.1"/>
</dbReference>
<dbReference type="EMBL" id="JBHTCC010000005">
    <property type="protein sequence ID" value="MFC7299987.1"/>
    <property type="molecule type" value="Genomic_DNA"/>
</dbReference>
<evidence type="ECO:0000256" key="1">
    <source>
        <dbReference type="ARBA" id="ARBA00022737"/>
    </source>
</evidence>
<proteinExistence type="predicted"/>
<feature type="chain" id="PRO_5045063750" evidence="4">
    <location>
        <begin position="33"/>
        <end position="227"/>
    </location>
</feature>
<dbReference type="Pfam" id="PF12796">
    <property type="entry name" value="Ank_2"/>
    <property type="match status" value="1"/>
</dbReference>
<dbReference type="Proteomes" id="UP001596379">
    <property type="component" value="Unassembled WGS sequence"/>
</dbReference>
<keyword evidence="6" id="KW-1185">Reference proteome</keyword>
<sequence>MRNLATNRARRGSLQLLLALCALTGLPMLAHAGAYDDYFKAAKLDDAATISSLLQRGFDPNTIEPERGDSGLILALREKSMKAFAVLVNARDINIEQRANNGDTALMIAAYNANKQAVETLLAKGAKVNQDGWTALHYAAAIGDNDIVKMLLDKSAAVDAPSPNKTTPVMMAARGGHIYTVKALLDAGADASLQNDSGMTAIDLARQGGHKDIVEGLTYRLKKAGKL</sequence>
<keyword evidence="2 3" id="KW-0040">ANK repeat</keyword>
<feature type="repeat" description="ANK" evidence="3">
    <location>
        <begin position="101"/>
        <end position="129"/>
    </location>
</feature>
<keyword evidence="1" id="KW-0677">Repeat</keyword>
<evidence type="ECO:0000313" key="5">
    <source>
        <dbReference type="EMBL" id="MFC7299987.1"/>
    </source>
</evidence>
<dbReference type="SUPFAM" id="SSF48403">
    <property type="entry name" value="Ankyrin repeat"/>
    <property type="match status" value="1"/>
</dbReference>
<dbReference type="PRINTS" id="PR01415">
    <property type="entry name" value="ANKYRIN"/>
</dbReference>
<dbReference type="SMART" id="SM00248">
    <property type="entry name" value="ANK"/>
    <property type="match status" value="5"/>
</dbReference>
<reference evidence="6" key="1">
    <citation type="journal article" date="2019" name="Int. J. Syst. Evol. Microbiol.">
        <title>The Global Catalogue of Microorganisms (GCM) 10K type strain sequencing project: providing services to taxonomists for standard genome sequencing and annotation.</title>
        <authorList>
            <consortium name="The Broad Institute Genomics Platform"/>
            <consortium name="The Broad Institute Genome Sequencing Center for Infectious Disease"/>
            <person name="Wu L."/>
            <person name="Ma J."/>
        </authorList>
    </citation>
    <scope>NUCLEOTIDE SEQUENCE [LARGE SCALE GENOMIC DNA]</scope>
    <source>
        <strain evidence="6">CCUG 36956</strain>
    </source>
</reference>
<dbReference type="PROSITE" id="PS50088">
    <property type="entry name" value="ANK_REPEAT"/>
    <property type="match status" value="3"/>
</dbReference>
<gene>
    <name evidence="5" type="ORF">ACFQO0_16230</name>
</gene>
<dbReference type="InterPro" id="IPR002110">
    <property type="entry name" value="Ankyrin_rpt"/>
</dbReference>
<dbReference type="Pfam" id="PF13637">
    <property type="entry name" value="Ank_4"/>
    <property type="match status" value="1"/>
</dbReference>
<dbReference type="PANTHER" id="PTHR24198">
    <property type="entry name" value="ANKYRIN REPEAT AND PROTEIN KINASE DOMAIN-CONTAINING PROTEIN"/>
    <property type="match status" value="1"/>
</dbReference>
<organism evidence="5 6">
    <name type="scientific">Herminiimonas aquatilis</name>
    <dbReference type="NCBI Taxonomy" id="345342"/>
    <lineage>
        <taxon>Bacteria</taxon>
        <taxon>Pseudomonadati</taxon>
        <taxon>Pseudomonadota</taxon>
        <taxon>Betaproteobacteria</taxon>
        <taxon>Burkholderiales</taxon>
        <taxon>Oxalobacteraceae</taxon>
        <taxon>Herminiimonas</taxon>
    </lineage>
</organism>
<dbReference type="PANTHER" id="PTHR24198:SF165">
    <property type="entry name" value="ANKYRIN REPEAT-CONTAINING PROTEIN-RELATED"/>
    <property type="match status" value="1"/>
</dbReference>